<evidence type="ECO:0000259" key="5">
    <source>
        <dbReference type="PROSITE" id="PS51900"/>
    </source>
</evidence>
<dbReference type="GO" id="GO:0015074">
    <property type="term" value="P:DNA integration"/>
    <property type="evidence" value="ECO:0007669"/>
    <property type="project" value="UniProtKB-KW"/>
</dbReference>
<sequence>MTEMTIHETTAAFINHLRENGKKERTLYTYRKDLDLIEGYIGKDKKLQELRITQVGKFLKCDALLKLGNGNARAERTVAKTIRVFRMMLVWAKDSGFIDELPLPKSTPMGHSKQTEVTDAEQQ</sequence>
<evidence type="ECO:0000256" key="1">
    <source>
        <dbReference type="ARBA" id="ARBA00022908"/>
    </source>
</evidence>
<evidence type="ECO:0000256" key="4">
    <source>
        <dbReference type="SAM" id="MobiDB-lite"/>
    </source>
</evidence>
<evidence type="ECO:0000313" key="6">
    <source>
        <dbReference type="EMBL" id="MCJ8501405.1"/>
    </source>
</evidence>
<keyword evidence="1" id="KW-0229">DNA integration</keyword>
<feature type="region of interest" description="Disordered" evidence="4">
    <location>
        <begin position="102"/>
        <end position="123"/>
    </location>
</feature>
<proteinExistence type="predicted"/>
<dbReference type="InterPro" id="IPR044068">
    <property type="entry name" value="CB"/>
</dbReference>
<protein>
    <recommendedName>
        <fullName evidence="5">Core-binding (CB) domain-containing protein</fullName>
    </recommendedName>
</protein>
<evidence type="ECO:0000256" key="2">
    <source>
        <dbReference type="ARBA" id="ARBA00023125"/>
    </source>
</evidence>
<reference evidence="6" key="1">
    <citation type="submission" date="2022-04" db="EMBL/GenBank/DDBJ databases">
        <title>Desulfatitalea alkaliphila sp. nov., a novel anaerobic sulfate-reducing bacterium isolated from terrestrial mud volcano, Taman Peninsula, Russia.</title>
        <authorList>
            <person name="Khomyakova M.A."/>
            <person name="Merkel A.Y."/>
            <person name="Slobodkin A.I."/>
        </authorList>
    </citation>
    <scope>NUCLEOTIDE SEQUENCE</scope>
    <source>
        <strain evidence="6">M08but</strain>
    </source>
</reference>
<organism evidence="6 7">
    <name type="scientific">Desulfatitalea alkaliphila</name>
    <dbReference type="NCBI Taxonomy" id="2929485"/>
    <lineage>
        <taxon>Bacteria</taxon>
        <taxon>Pseudomonadati</taxon>
        <taxon>Thermodesulfobacteriota</taxon>
        <taxon>Desulfobacteria</taxon>
        <taxon>Desulfobacterales</taxon>
        <taxon>Desulfosarcinaceae</taxon>
        <taxon>Desulfatitalea</taxon>
    </lineage>
</organism>
<dbReference type="EMBL" id="JALJRB010000013">
    <property type="protein sequence ID" value="MCJ8501405.1"/>
    <property type="molecule type" value="Genomic_DNA"/>
</dbReference>
<evidence type="ECO:0000313" key="7">
    <source>
        <dbReference type="Proteomes" id="UP001165427"/>
    </source>
</evidence>
<feature type="domain" description="Core-binding (CB)" evidence="5">
    <location>
        <begin position="4"/>
        <end position="93"/>
    </location>
</feature>
<keyword evidence="7" id="KW-1185">Reference proteome</keyword>
<dbReference type="Gene3D" id="1.10.150.130">
    <property type="match status" value="1"/>
</dbReference>
<comment type="caution">
    <text evidence="6">The sequence shown here is derived from an EMBL/GenBank/DDBJ whole genome shotgun (WGS) entry which is preliminary data.</text>
</comment>
<dbReference type="InterPro" id="IPR011010">
    <property type="entry name" value="DNA_brk_join_enz"/>
</dbReference>
<name>A0AA41UJ23_9BACT</name>
<keyword evidence="2 3" id="KW-0238">DNA-binding</keyword>
<evidence type="ECO:0000256" key="3">
    <source>
        <dbReference type="PROSITE-ProRule" id="PRU01248"/>
    </source>
</evidence>
<dbReference type="PROSITE" id="PS51900">
    <property type="entry name" value="CB"/>
    <property type="match status" value="1"/>
</dbReference>
<dbReference type="InterPro" id="IPR010998">
    <property type="entry name" value="Integrase_recombinase_N"/>
</dbReference>
<dbReference type="Proteomes" id="UP001165427">
    <property type="component" value="Unassembled WGS sequence"/>
</dbReference>
<gene>
    <name evidence="6" type="ORF">MRX98_12540</name>
</gene>
<dbReference type="GO" id="GO:0003677">
    <property type="term" value="F:DNA binding"/>
    <property type="evidence" value="ECO:0007669"/>
    <property type="project" value="UniProtKB-UniRule"/>
</dbReference>
<accession>A0AA41UJ23</accession>
<dbReference type="AlphaFoldDB" id="A0AA41UJ23"/>
<dbReference type="RefSeq" id="WP_246908976.1">
    <property type="nucleotide sequence ID" value="NZ_JALJRB010000013.1"/>
</dbReference>
<dbReference type="SUPFAM" id="SSF56349">
    <property type="entry name" value="DNA breaking-rejoining enzymes"/>
    <property type="match status" value="1"/>
</dbReference>